<gene>
    <name evidence="5" type="ORF">PPSIR1_18497</name>
</gene>
<dbReference type="Proteomes" id="UP000005801">
    <property type="component" value="Unassembled WGS sequence"/>
</dbReference>
<keyword evidence="2" id="KW-0813">Transport</keyword>
<keyword evidence="3" id="KW-0732">Signal</keyword>
<evidence type="ECO:0000256" key="2">
    <source>
        <dbReference type="ARBA" id="ARBA00022448"/>
    </source>
</evidence>
<dbReference type="PANTHER" id="PTHR30222:SF17">
    <property type="entry name" value="SPERMIDINE_PUTRESCINE-BINDING PERIPLASMIC PROTEIN"/>
    <property type="match status" value="1"/>
</dbReference>
<dbReference type="RefSeq" id="WP_006974499.1">
    <property type="nucleotide sequence ID" value="NZ_ABCS01000067.1"/>
</dbReference>
<dbReference type="SUPFAM" id="SSF53850">
    <property type="entry name" value="Periplasmic binding protein-like II"/>
    <property type="match status" value="1"/>
</dbReference>
<comment type="subcellular location">
    <subcellularLocation>
        <location evidence="1">Periplasm</location>
    </subcellularLocation>
</comment>
<dbReference type="PRINTS" id="PR00909">
    <property type="entry name" value="SPERMDNBNDNG"/>
</dbReference>
<dbReference type="GO" id="GO:0015846">
    <property type="term" value="P:polyamine transport"/>
    <property type="evidence" value="ECO:0007669"/>
    <property type="project" value="InterPro"/>
</dbReference>
<comment type="caution">
    <text evidence="5">The sequence shown here is derived from an EMBL/GenBank/DDBJ whole genome shotgun (WGS) entry which is preliminary data.</text>
</comment>
<dbReference type="GO" id="GO:0019808">
    <property type="term" value="F:polyamine binding"/>
    <property type="evidence" value="ECO:0007669"/>
    <property type="project" value="InterPro"/>
</dbReference>
<dbReference type="eggNOG" id="COG0687">
    <property type="taxonomic scope" value="Bacteria"/>
</dbReference>
<dbReference type="AlphaFoldDB" id="A6GCQ8"/>
<dbReference type="InterPro" id="IPR001188">
    <property type="entry name" value="Sperm_putr-bd"/>
</dbReference>
<evidence type="ECO:0000256" key="1">
    <source>
        <dbReference type="ARBA" id="ARBA00004418"/>
    </source>
</evidence>
<dbReference type="CDD" id="cd13590">
    <property type="entry name" value="PBP2_PotD_PotF_like"/>
    <property type="match status" value="1"/>
</dbReference>
<protein>
    <submittedName>
        <fullName evidence="5">Extracellular solute-binding protein, family 1</fullName>
    </submittedName>
</protein>
<sequence length="337" mass="37133">MIAGAGVGALGCRRGRALALYNWGDYLAPEVVERFLESQAGATLTQDFYLSEAELGAKLRAGAAYDLCVPIDYQLSGLQRDGVLLELRAEPKGAHHLAPEFPIWSARATRGGGKYAIPYLWGTTGIGYDSERVDPAPTSWNALFDARYGGRISVIDSKGDVMDQGLLASGLGINSIDKAAIRERVYPRLREQKKLLRGYDSNPAAALINGDTWIAQIDSGDLLRAQAMRPSLRYLVPEEGAAVWTDYLAIPDKARDPQLALRFIEFLLDPEIAALNANTLRYATPNATALERGLIADAHDRQIYPDPELRERLFTSEDWDGNTKLLVDELWLELRAS</sequence>
<reference evidence="5 6" key="1">
    <citation type="submission" date="2007-06" db="EMBL/GenBank/DDBJ databases">
        <authorList>
            <person name="Shimkets L."/>
            <person name="Ferriera S."/>
            <person name="Johnson J."/>
            <person name="Kravitz S."/>
            <person name="Beeson K."/>
            <person name="Sutton G."/>
            <person name="Rogers Y.-H."/>
            <person name="Friedman R."/>
            <person name="Frazier M."/>
            <person name="Venter J.C."/>
        </authorList>
    </citation>
    <scope>NUCLEOTIDE SEQUENCE [LARGE SCALE GENOMIC DNA]</scope>
    <source>
        <strain evidence="5 6">SIR-1</strain>
    </source>
</reference>
<evidence type="ECO:0000313" key="5">
    <source>
        <dbReference type="EMBL" id="EDM76324.1"/>
    </source>
</evidence>
<evidence type="ECO:0000256" key="3">
    <source>
        <dbReference type="ARBA" id="ARBA00022729"/>
    </source>
</evidence>
<organism evidence="5 6">
    <name type="scientific">Plesiocystis pacifica SIR-1</name>
    <dbReference type="NCBI Taxonomy" id="391625"/>
    <lineage>
        <taxon>Bacteria</taxon>
        <taxon>Pseudomonadati</taxon>
        <taxon>Myxococcota</taxon>
        <taxon>Polyangia</taxon>
        <taxon>Nannocystales</taxon>
        <taxon>Nannocystaceae</taxon>
        <taxon>Plesiocystis</taxon>
    </lineage>
</organism>
<dbReference type="Pfam" id="PF13416">
    <property type="entry name" value="SBP_bac_8"/>
    <property type="match status" value="1"/>
</dbReference>
<evidence type="ECO:0000313" key="6">
    <source>
        <dbReference type="Proteomes" id="UP000005801"/>
    </source>
</evidence>
<proteinExistence type="predicted"/>
<dbReference type="InterPro" id="IPR006059">
    <property type="entry name" value="SBP"/>
</dbReference>
<dbReference type="GO" id="GO:0042597">
    <property type="term" value="C:periplasmic space"/>
    <property type="evidence" value="ECO:0007669"/>
    <property type="project" value="UniProtKB-SubCell"/>
</dbReference>
<dbReference type="OrthoDB" id="6776301at2"/>
<keyword evidence="4" id="KW-0574">Periplasm</keyword>
<accession>A6GCQ8</accession>
<dbReference type="Gene3D" id="3.40.190.10">
    <property type="entry name" value="Periplasmic binding protein-like II"/>
    <property type="match status" value="2"/>
</dbReference>
<keyword evidence="6" id="KW-1185">Reference proteome</keyword>
<evidence type="ECO:0000256" key="4">
    <source>
        <dbReference type="ARBA" id="ARBA00022764"/>
    </source>
</evidence>
<dbReference type="PANTHER" id="PTHR30222">
    <property type="entry name" value="SPERMIDINE/PUTRESCINE-BINDING PERIPLASMIC PROTEIN"/>
    <property type="match status" value="1"/>
</dbReference>
<dbReference type="STRING" id="391625.PPSIR1_18497"/>
<dbReference type="EMBL" id="ABCS01000067">
    <property type="protein sequence ID" value="EDM76324.1"/>
    <property type="molecule type" value="Genomic_DNA"/>
</dbReference>
<name>A6GCQ8_9BACT</name>